<evidence type="ECO:0000313" key="2">
    <source>
        <dbReference type="Proteomes" id="UP001383192"/>
    </source>
</evidence>
<organism evidence="1 2">
    <name type="scientific">Paramarasmius palmivorus</name>
    <dbReference type="NCBI Taxonomy" id="297713"/>
    <lineage>
        <taxon>Eukaryota</taxon>
        <taxon>Fungi</taxon>
        <taxon>Dikarya</taxon>
        <taxon>Basidiomycota</taxon>
        <taxon>Agaricomycotina</taxon>
        <taxon>Agaricomycetes</taxon>
        <taxon>Agaricomycetidae</taxon>
        <taxon>Agaricales</taxon>
        <taxon>Marasmiineae</taxon>
        <taxon>Marasmiaceae</taxon>
        <taxon>Paramarasmius</taxon>
    </lineage>
</organism>
<keyword evidence="2" id="KW-1185">Reference proteome</keyword>
<evidence type="ECO:0000313" key="1">
    <source>
        <dbReference type="EMBL" id="KAK7019415.1"/>
    </source>
</evidence>
<dbReference type="EMBL" id="JAYKXP010000208">
    <property type="protein sequence ID" value="KAK7019415.1"/>
    <property type="molecule type" value="Genomic_DNA"/>
</dbReference>
<protein>
    <submittedName>
        <fullName evidence="1">Uncharacterized protein</fullName>
    </submittedName>
</protein>
<accession>A0AAW0B1J8</accession>
<name>A0AAW0B1J8_9AGAR</name>
<reference evidence="1 2" key="1">
    <citation type="submission" date="2024-01" db="EMBL/GenBank/DDBJ databases">
        <title>A draft genome for a cacao thread blight-causing isolate of Paramarasmius palmivorus.</title>
        <authorList>
            <person name="Baruah I.K."/>
            <person name="Bukari Y."/>
            <person name="Amoako-Attah I."/>
            <person name="Meinhardt L.W."/>
            <person name="Bailey B.A."/>
            <person name="Cohen S.P."/>
        </authorList>
    </citation>
    <scope>NUCLEOTIDE SEQUENCE [LARGE SCALE GENOMIC DNA]</scope>
    <source>
        <strain evidence="1 2">GH-12</strain>
    </source>
</reference>
<dbReference type="Proteomes" id="UP001383192">
    <property type="component" value="Unassembled WGS sequence"/>
</dbReference>
<comment type="caution">
    <text evidence="1">The sequence shown here is derived from an EMBL/GenBank/DDBJ whole genome shotgun (WGS) entry which is preliminary data.</text>
</comment>
<proteinExistence type="predicted"/>
<dbReference type="AlphaFoldDB" id="A0AAW0B1J8"/>
<gene>
    <name evidence="1" type="ORF">VNI00_018070</name>
</gene>
<sequence length="277" mass="31443">MPESFTSHAEVIATETNTGKVWQMVGANDTKDPQDPPEELVFTIHGIIMLCDLPPVTRPYGRFVSVKALQQRILLTGLNTPSFADALEGLAVMDNVLRLNVREDSVKPLASVVDGFTALDISNRYFTSRRFAQEDDHLPFSSDVDPNGILEGLRGHSMVHTSDNVVEYYHRVETNSGYRFNTIRPAQIKKGDIVEIQCTLTLIEFRANDRKQARTEYSTKLVLRSITLLDRTFSEKARLANVTMTKSPSLKRRIGHFEEEEKETQERIKRMAIDKET</sequence>